<protein>
    <recommendedName>
        <fullName evidence="1">HTH merR-type domain-containing protein</fullName>
    </recommendedName>
</protein>
<dbReference type="Proteomes" id="UP000234857">
    <property type="component" value="Unassembled WGS sequence"/>
</dbReference>
<sequence>MLQRNFKWRFVMANYDVKKVSRMTDISVDTVHHYVKKFRKFFPGLRRGKFNALIFSNEDVEFLIRIRTMNKMDNLTLSEIKKIIKDEHNNVKVTKKEEVVNNREEENLKIDTLERPLEKFPIEKLENFENMLTGIQEEYKNLSENNALVLSETEELKTKSEDLKNMMSLIYTKMNHIELRQQKIIDEVNKGFWTKLKAMFLKPIRVPFLWRF</sequence>
<dbReference type="PROSITE" id="PS50937">
    <property type="entry name" value="HTH_MERR_2"/>
    <property type="match status" value="1"/>
</dbReference>
<dbReference type="Pfam" id="PF13411">
    <property type="entry name" value="MerR_1"/>
    <property type="match status" value="1"/>
</dbReference>
<reference evidence="2 3" key="1">
    <citation type="submission" date="2017-11" db="EMBL/GenBank/DDBJ databases">
        <title>Genome-resolved metagenomics identifies genetic mobility, metabolic interactions, and unexpected diversity in perchlorate-reducing communities.</title>
        <authorList>
            <person name="Barnum T.P."/>
            <person name="Figueroa I.A."/>
            <person name="Carlstrom C.I."/>
            <person name="Lucas L.N."/>
            <person name="Engelbrektson A.L."/>
            <person name="Coates J.D."/>
        </authorList>
    </citation>
    <scope>NUCLEOTIDE SEQUENCE [LARGE SCALE GENOMIC DNA]</scope>
    <source>
        <strain evidence="2">BM706</strain>
    </source>
</reference>
<dbReference type="GO" id="GO:0006355">
    <property type="term" value="P:regulation of DNA-templated transcription"/>
    <property type="evidence" value="ECO:0007669"/>
    <property type="project" value="InterPro"/>
</dbReference>
<organism evidence="2 3">
    <name type="scientific">Muiribacterium halophilum</name>
    <dbReference type="NCBI Taxonomy" id="2053465"/>
    <lineage>
        <taxon>Bacteria</taxon>
        <taxon>Candidatus Muiribacteriota</taxon>
        <taxon>Candidatus Muiribacteriia</taxon>
        <taxon>Candidatus Muiribacteriales</taxon>
        <taxon>Candidatus Muiribacteriaceae</taxon>
        <taxon>Candidatus Muiribacterium</taxon>
    </lineage>
</organism>
<dbReference type="SUPFAM" id="SSF46955">
    <property type="entry name" value="Putative DNA-binding domain"/>
    <property type="match status" value="1"/>
</dbReference>
<gene>
    <name evidence="2" type="ORF">C0601_00010</name>
</gene>
<evidence type="ECO:0000259" key="1">
    <source>
        <dbReference type="PROSITE" id="PS50937"/>
    </source>
</evidence>
<dbReference type="AlphaFoldDB" id="A0A2N5ZNH1"/>
<dbReference type="InterPro" id="IPR009061">
    <property type="entry name" value="DNA-bd_dom_put_sf"/>
</dbReference>
<name>A0A2N5ZNH1_MUIH1</name>
<feature type="domain" description="HTH merR-type" evidence="1">
    <location>
        <begin position="14"/>
        <end position="86"/>
    </location>
</feature>
<evidence type="ECO:0000313" key="2">
    <source>
        <dbReference type="EMBL" id="PLX20202.1"/>
    </source>
</evidence>
<evidence type="ECO:0000313" key="3">
    <source>
        <dbReference type="Proteomes" id="UP000234857"/>
    </source>
</evidence>
<comment type="caution">
    <text evidence="2">The sequence shown here is derived from an EMBL/GenBank/DDBJ whole genome shotgun (WGS) entry which is preliminary data.</text>
</comment>
<accession>A0A2N5ZNH1</accession>
<proteinExistence type="predicted"/>
<dbReference type="Gene3D" id="1.10.1660.10">
    <property type="match status" value="1"/>
</dbReference>
<dbReference type="InterPro" id="IPR000551">
    <property type="entry name" value="MerR-type_HTH_dom"/>
</dbReference>
<dbReference type="EMBL" id="PKTG01000001">
    <property type="protein sequence ID" value="PLX20202.1"/>
    <property type="molecule type" value="Genomic_DNA"/>
</dbReference>
<dbReference type="GO" id="GO:0003677">
    <property type="term" value="F:DNA binding"/>
    <property type="evidence" value="ECO:0007669"/>
    <property type="project" value="InterPro"/>
</dbReference>